<dbReference type="RefSeq" id="WP_146507493.1">
    <property type="nucleotide sequence ID" value="NZ_SIHI01000001.1"/>
</dbReference>
<keyword evidence="1" id="KW-0732">Signal</keyword>
<gene>
    <name evidence="3" type="ORF">KOR42_10190</name>
</gene>
<accession>A0A5C5X3H9</accession>
<protein>
    <recommendedName>
        <fullName evidence="2">3-keto-alpha-glucoside-1,2-lyase/3-keto-2-hydroxy-glucal hydratase domain-containing protein</fullName>
    </recommendedName>
</protein>
<dbReference type="OrthoDB" id="176168at2"/>
<reference evidence="3 4" key="1">
    <citation type="submission" date="2019-02" db="EMBL/GenBank/DDBJ databases">
        <title>Deep-cultivation of Planctomycetes and their phenomic and genomic characterization uncovers novel biology.</title>
        <authorList>
            <person name="Wiegand S."/>
            <person name="Jogler M."/>
            <person name="Boedeker C."/>
            <person name="Pinto D."/>
            <person name="Vollmers J."/>
            <person name="Rivas-Marin E."/>
            <person name="Kohn T."/>
            <person name="Peeters S.H."/>
            <person name="Heuer A."/>
            <person name="Rast P."/>
            <person name="Oberbeckmann S."/>
            <person name="Bunk B."/>
            <person name="Jeske O."/>
            <person name="Meyerdierks A."/>
            <person name="Storesund J.E."/>
            <person name="Kallscheuer N."/>
            <person name="Luecker S."/>
            <person name="Lage O.M."/>
            <person name="Pohl T."/>
            <person name="Merkel B.J."/>
            <person name="Hornburger P."/>
            <person name="Mueller R.-W."/>
            <person name="Bruemmer F."/>
            <person name="Labrenz M."/>
            <person name="Spormann A.M."/>
            <person name="Op Den Camp H."/>
            <person name="Overmann J."/>
            <person name="Amann R."/>
            <person name="Jetten M.S.M."/>
            <person name="Mascher T."/>
            <person name="Medema M.H."/>
            <person name="Devos D.P."/>
            <person name="Kaster A.-K."/>
            <person name="Ovreas L."/>
            <person name="Rohde M."/>
            <person name="Galperin M.Y."/>
            <person name="Jogler C."/>
        </authorList>
    </citation>
    <scope>NUCLEOTIDE SEQUENCE [LARGE SCALE GENOMIC DNA]</scope>
    <source>
        <strain evidence="3 4">KOR42</strain>
    </source>
</reference>
<evidence type="ECO:0000256" key="1">
    <source>
        <dbReference type="SAM" id="SignalP"/>
    </source>
</evidence>
<feature type="signal peptide" evidence="1">
    <location>
        <begin position="1"/>
        <end position="22"/>
    </location>
</feature>
<proteinExistence type="predicted"/>
<dbReference type="AlphaFoldDB" id="A0A5C5X3H9"/>
<evidence type="ECO:0000313" key="4">
    <source>
        <dbReference type="Proteomes" id="UP000317243"/>
    </source>
</evidence>
<name>A0A5C5X3H9_9PLAN</name>
<feature type="chain" id="PRO_5022997647" description="3-keto-alpha-glucoside-1,2-lyase/3-keto-2-hydroxy-glucal hydratase domain-containing protein" evidence="1">
    <location>
        <begin position="23"/>
        <end position="374"/>
    </location>
</feature>
<evidence type="ECO:0000259" key="2">
    <source>
        <dbReference type="Pfam" id="PF06439"/>
    </source>
</evidence>
<sequence length="374" mass="41713" precursor="true">MNYVWSLLVVVCGVLSSSPALSPALWAADDKDGPVYTNPSEVDVDYHFQGEYRGWQRAQPTSRSSEPVALQVVALGDGKFAGSKYYGGLPGAGWFGGDRFVLDGQLEGDVVVMHGDQYDIEIDGDRALVFTKDGRQAGELIKTYRVSPTMGASPPPGAIVLFDGQPTEHFKSPKLTEDGLLMAGTETTEGFRDFRLHGEFRIPYKPMALGQARGNSGFYLQSRYEVQVLDSFGLEGIENECGALYRTRRPDFNMCLPPLTWQTYDIDLTSPRFDEDGNKVSNMRISVWHNGVLIHNNVEIENKTGAGKPEGELRLPTKIQDHANPVVYRNIWLVEKDQESQSQKTWVKTNEKIPPVPITYFRSPLTSFNMTYGN</sequence>
<dbReference type="InterPro" id="IPR010496">
    <property type="entry name" value="AL/BT2_dom"/>
</dbReference>
<dbReference type="Proteomes" id="UP000317243">
    <property type="component" value="Unassembled WGS sequence"/>
</dbReference>
<keyword evidence="4" id="KW-1185">Reference proteome</keyword>
<dbReference type="Pfam" id="PF06439">
    <property type="entry name" value="3keto-disac_hyd"/>
    <property type="match status" value="1"/>
</dbReference>
<dbReference type="EMBL" id="SIHI01000001">
    <property type="protein sequence ID" value="TWT57657.1"/>
    <property type="molecule type" value="Genomic_DNA"/>
</dbReference>
<comment type="caution">
    <text evidence="3">The sequence shown here is derived from an EMBL/GenBank/DDBJ whole genome shotgun (WGS) entry which is preliminary data.</text>
</comment>
<feature type="domain" description="3-keto-alpha-glucoside-1,2-lyase/3-keto-2-hydroxy-glucal hydratase" evidence="2">
    <location>
        <begin position="157"/>
        <end position="333"/>
    </location>
</feature>
<dbReference type="PANTHER" id="PTHR33546:SF1">
    <property type="entry name" value="LARGE, MULTIFUNCTIONAL SECRETED PROTEIN"/>
    <property type="match status" value="1"/>
</dbReference>
<evidence type="ECO:0000313" key="3">
    <source>
        <dbReference type="EMBL" id="TWT57657.1"/>
    </source>
</evidence>
<dbReference type="PANTHER" id="PTHR33546">
    <property type="entry name" value="LARGE, MULTIFUNCTIONAL SECRETED PROTEIN-RELATED"/>
    <property type="match status" value="1"/>
</dbReference>
<dbReference type="Gene3D" id="2.60.120.560">
    <property type="entry name" value="Exo-inulinase, domain 1"/>
    <property type="match status" value="1"/>
</dbReference>
<dbReference type="GO" id="GO:0016787">
    <property type="term" value="F:hydrolase activity"/>
    <property type="evidence" value="ECO:0007669"/>
    <property type="project" value="InterPro"/>
</dbReference>
<organism evidence="3 4">
    <name type="scientific">Thalassoglobus neptunius</name>
    <dbReference type="NCBI Taxonomy" id="1938619"/>
    <lineage>
        <taxon>Bacteria</taxon>
        <taxon>Pseudomonadati</taxon>
        <taxon>Planctomycetota</taxon>
        <taxon>Planctomycetia</taxon>
        <taxon>Planctomycetales</taxon>
        <taxon>Planctomycetaceae</taxon>
        <taxon>Thalassoglobus</taxon>
    </lineage>
</organism>